<proteinExistence type="predicted"/>
<dbReference type="Proteomes" id="UP000243459">
    <property type="component" value="Chromosome 3"/>
</dbReference>
<protein>
    <submittedName>
        <fullName evidence="1">Uncharacterized protein</fullName>
    </submittedName>
</protein>
<dbReference type="AlphaFoldDB" id="A0A5P1FGW5"/>
<evidence type="ECO:0000313" key="2">
    <source>
        <dbReference type="Proteomes" id="UP000243459"/>
    </source>
</evidence>
<name>A0A5P1FGW5_ASPOF</name>
<dbReference type="EMBL" id="CM007383">
    <property type="protein sequence ID" value="ONK76647.1"/>
    <property type="molecule type" value="Genomic_DNA"/>
</dbReference>
<sequence length="127" mass="14487">MRSTTGPGRLRPCSSIATSPCSWPQPSGFTRWQRQVRAGEGGSMWRSVRRWGGWVTVIWGDLAWRRMGRRRGMCTCTCPCRRGRMDLEDLIDVLGREYIYVVESGSMLKLVTAYLPVSHIDMAQMTN</sequence>
<organism evidence="1 2">
    <name type="scientific">Asparagus officinalis</name>
    <name type="common">Garden asparagus</name>
    <dbReference type="NCBI Taxonomy" id="4686"/>
    <lineage>
        <taxon>Eukaryota</taxon>
        <taxon>Viridiplantae</taxon>
        <taxon>Streptophyta</taxon>
        <taxon>Embryophyta</taxon>
        <taxon>Tracheophyta</taxon>
        <taxon>Spermatophyta</taxon>
        <taxon>Magnoliopsida</taxon>
        <taxon>Liliopsida</taxon>
        <taxon>Asparagales</taxon>
        <taxon>Asparagaceae</taxon>
        <taxon>Asparagoideae</taxon>
        <taxon>Asparagus</taxon>
    </lineage>
</organism>
<gene>
    <name evidence="1" type="ORF">A4U43_C03F30510</name>
</gene>
<reference evidence="2" key="1">
    <citation type="journal article" date="2017" name="Nat. Commun.">
        <title>The asparagus genome sheds light on the origin and evolution of a young Y chromosome.</title>
        <authorList>
            <person name="Harkess A."/>
            <person name="Zhou J."/>
            <person name="Xu C."/>
            <person name="Bowers J.E."/>
            <person name="Van der Hulst R."/>
            <person name="Ayyampalayam S."/>
            <person name="Mercati F."/>
            <person name="Riccardi P."/>
            <person name="McKain M.R."/>
            <person name="Kakrana A."/>
            <person name="Tang H."/>
            <person name="Ray J."/>
            <person name="Groenendijk J."/>
            <person name="Arikit S."/>
            <person name="Mathioni S.M."/>
            <person name="Nakano M."/>
            <person name="Shan H."/>
            <person name="Telgmann-Rauber A."/>
            <person name="Kanno A."/>
            <person name="Yue Z."/>
            <person name="Chen H."/>
            <person name="Li W."/>
            <person name="Chen Y."/>
            <person name="Xu X."/>
            <person name="Zhang Y."/>
            <person name="Luo S."/>
            <person name="Chen H."/>
            <person name="Gao J."/>
            <person name="Mao Z."/>
            <person name="Pires J.C."/>
            <person name="Luo M."/>
            <person name="Kudrna D."/>
            <person name="Wing R.A."/>
            <person name="Meyers B.C."/>
            <person name="Yi K."/>
            <person name="Kong H."/>
            <person name="Lavrijsen P."/>
            <person name="Sunseri F."/>
            <person name="Falavigna A."/>
            <person name="Ye Y."/>
            <person name="Leebens-Mack J.H."/>
            <person name="Chen G."/>
        </authorList>
    </citation>
    <scope>NUCLEOTIDE SEQUENCE [LARGE SCALE GENOMIC DNA]</scope>
    <source>
        <strain evidence="2">cv. DH0086</strain>
    </source>
</reference>
<dbReference type="Gramene" id="ONK76647">
    <property type="protein sequence ID" value="ONK76647"/>
    <property type="gene ID" value="A4U43_C03F30510"/>
</dbReference>
<accession>A0A5P1FGW5</accession>
<evidence type="ECO:0000313" key="1">
    <source>
        <dbReference type="EMBL" id="ONK76647.1"/>
    </source>
</evidence>
<keyword evidence="2" id="KW-1185">Reference proteome</keyword>